<feature type="signal peptide" evidence="2">
    <location>
        <begin position="1"/>
        <end position="28"/>
    </location>
</feature>
<evidence type="ECO:0000313" key="4">
    <source>
        <dbReference type="Proteomes" id="UP000326912"/>
    </source>
</evidence>
<keyword evidence="2" id="KW-0732">Signal</keyword>
<evidence type="ECO:0000256" key="2">
    <source>
        <dbReference type="SAM" id="SignalP"/>
    </source>
</evidence>
<proteinExistence type="predicted"/>
<feature type="chain" id="PRO_5023907760" description="Lipoprotein" evidence="2">
    <location>
        <begin position="29"/>
        <end position="153"/>
    </location>
</feature>
<evidence type="ECO:0000256" key="1">
    <source>
        <dbReference type="SAM" id="MobiDB-lite"/>
    </source>
</evidence>
<feature type="region of interest" description="Disordered" evidence="1">
    <location>
        <begin position="120"/>
        <end position="153"/>
    </location>
</feature>
<comment type="caution">
    <text evidence="3">The sequence shown here is derived from an EMBL/GenBank/DDBJ whole genome shotgun (WGS) entry which is preliminary data.</text>
</comment>
<evidence type="ECO:0000313" key="3">
    <source>
        <dbReference type="EMBL" id="GER91785.1"/>
    </source>
</evidence>
<name>A0A5J4KV11_9CHLR</name>
<keyword evidence="4" id="KW-1185">Reference proteome</keyword>
<gene>
    <name evidence="3" type="ORF">KDW_59470</name>
</gene>
<accession>A0A5J4KV11</accession>
<dbReference type="EMBL" id="BKZW01000004">
    <property type="protein sequence ID" value="GER91785.1"/>
    <property type="molecule type" value="Genomic_DNA"/>
</dbReference>
<dbReference type="PROSITE" id="PS51257">
    <property type="entry name" value="PROKAR_LIPOPROTEIN"/>
    <property type="match status" value="1"/>
</dbReference>
<sequence length="153" mass="17251">MKHKQRTFLLSLLLPALALFLSSCGNQAEARPTAQPDQLQIQIIEVGSHTPHPLLTYSNKLQVQRLYTLIYTFPYMPEHQPCTMEMGPSYQLIFKQHDYQLVTMKADRYGCKPITIDHEKRAGKPIASSGDSSIKPSTTPSHTTIHTRSTGRS</sequence>
<protein>
    <recommendedName>
        <fullName evidence="5">Lipoprotein</fullName>
    </recommendedName>
</protein>
<evidence type="ECO:0008006" key="5">
    <source>
        <dbReference type="Google" id="ProtNLM"/>
    </source>
</evidence>
<organism evidence="3 4">
    <name type="scientific">Dictyobacter vulcani</name>
    <dbReference type="NCBI Taxonomy" id="2607529"/>
    <lineage>
        <taxon>Bacteria</taxon>
        <taxon>Bacillati</taxon>
        <taxon>Chloroflexota</taxon>
        <taxon>Ktedonobacteria</taxon>
        <taxon>Ktedonobacterales</taxon>
        <taxon>Dictyobacteraceae</taxon>
        <taxon>Dictyobacter</taxon>
    </lineage>
</organism>
<dbReference type="Proteomes" id="UP000326912">
    <property type="component" value="Unassembled WGS sequence"/>
</dbReference>
<dbReference type="AlphaFoldDB" id="A0A5J4KV11"/>
<dbReference type="RefSeq" id="WP_151759388.1">
    <property type="nucleotide sequence ID" value="NZ_BKZW01000004.1"/>
</dbReference>
<reference evidence="3 4" key="1">
    <citation type="submission" date="2019-10" db="EMBL/GenBank/DDBJ databases">
        <title>Dictyobacter vulcani sp. nov., within the class Ktedonobacteria, isolated from soil of volcanic Mt. Zao.</title>
        <authorList>
            <person name="Zheng Y."/>
            <person name="Wang C.M."/>
            <person name="Sakai Y."/>
            <person name="Abe K."/>
            <person name="Yokota A."/>
            <person name="Yabe S."/>
        </authorList>
    </citation>
    <scope>NUCLEOTIDE SEQUENCE [LARGE SCALE GENOMIC DNA]</scope>
    <source>
        <strain evidence="3 4">W12</strain>
    </source>
</reference>
<feature type="compositionally biased region" description="Low complexity" evidence="1">
    <location>
        <begin position="132"/>
        <end position="153"/>
    </location>
</feature>